<dbReference type="InterPro" id="IPR017452">
    <property type="entry name" value="GPCR_Rhodpsn_7TM"/>
</dbReference>
<evidence type="ECO:0000259" key="10">
    <source>
        <dbReference type="PROSITE" id="PS50262"/>
    </source>
</evidence>
<dbReference type="PANTHER" id="PTHR22752">
    <property type="entry name" value="G PROTEIN-COUPLED RECEPTOR"/>
    <property type="match status" value="1"/>
</dbReference>
<keyword evidence="3 9" id="KW-0812">Transmembrane</keyword>
<sequence length="293" mass="33174">MSMLSLGPFTGWEHISFNPTTAHCGISFPVSLAEKLRLTVLAALAFVFPLAFMAYAYCRIYWKINEHEKRLSGTIRRNNSMKRKLSLTLCMMFGTFVACWSPFFLLIVLAIILKDPGNLPEALGRIAYWFGYINCCLNPVFYCIRASTFRELMRERSVTMSHNVNFAVPNRGKRAFSLPTLPTKRRNSSSVGSAAISPTPILVGNIADSTQHKRIPSRMRAFSWTADFRLPGMLTTPIAQSSNEITLSRPKEKKNVVKKARLIMTNPETISESPVEMDQMEEIVLNVTPRRDR</sequence>
<feature type="domain" description="G-protein coupled receptors family 1 profile" evidence="10">
    <location>
        <begin position="1"/>
        <end position="142"/>
    </location>
</feature>
<dbReference type="CDD" id="cd00637">
    <property type="entry name" value="7tm_classA_rhodopsin-like"/>
    <property type="match status" value="1"/>
</dbReference>
<keyword evidence="2" id="KW-1003">Cell membrane</keyword>
<evidence type="ECO:0000256" key="2">
    <source>
        <dbReference type="ARBA" id="ARBA00022475"/>
    </source>
</evidence>
<name>A0A913Y9L7_EXADI</name>
<dbReference type="OrthoDB" id="5980076at2759"/>
<dbReference type="Pfam" id="PF00001">
    <property type="entry name" value="7tm_1"/>
    <property type="match status" value="1"/>
</dbReference>
<keyword evidence="8" id="KW-0807">Transducer</keyword>
<evidence type="ECO:0000256" key="9">
    <source>
        <dbReference type="SAM" id="Phobius"/>
    </source>
</evidence>
<dbReference type="GeneID" id="110254635"/>
<dbReference type="RefSeq" id="XP_020917309.2">
    <property type="nucleotide sequence ID" value="XM_021061650.2"/>
</dbReference>
<keyword evidence="4 9" id="KW-1133">Transmembrane helix</keyword>
<dbReference type="EnsemblMetazoa" id="XM_021061650.2">
    <property type="protein sequence ID" value="XP_020917309.2"/>
    <property type="gene ID" value="LOC110254635"/>
</dbReference>
<evidence type="ECO:0000313" key="11">
    <source>
        <dbReference type="EnsemblMetazoa" id="XP_020917309.2"/>
    </source>
</evidence>
<protein>
    <recommendedName>
        <fullName evidence="10">G-protein coupled receptors family 1 profile domain-containing protein</fullName>
    </recommendedName>
</protein>
<keyword evidence="5" id="KW-0297">G-protein coupled receptor</keyword>
<evidence type="ECO:0000256" key="4">
    <source>
        <dbReference type="ARBA" id="ARBA00022989"/>
    </source>
</evidence>
<dbReference type="SUPFAM" id="SSF81321">
    <property type="entry name" value="Family A G protein-coupled receptor-like"/>
    <property type="match status" value="1"/>
</dbReference>
<evidence type="ECO:0000256" key="3">
    <source>
        <dbReference type="ARBA" id="ARBA00022692"/>
    </source>
</evidence>
<evidence type="ECO:0000256" key="5">
    <source>
        <dbReference type="ARBA" id="ARBA00023040"/>
    </source>
</evidence>
<dbReference type="InterPro" id="IPR000276">
    <property type="entry name" value="GPCR_Rhodpsn"/>
</dbReference>
<dbReference type="GO" id="GO:0004930">
    <property type="term" value="F:G protein-coupled receptor activity"/>
    <property type="evidence" value="ECO:0007669"/>
    <property type="project" value="UniProtKB-KW"/>
</dbReference>
<feature type="transmembrane region" description="Helical" evidence="9">
    <location>
        <begin position="85"/>
        <end position="114"/>
    </location>
</feature>
<reference evidence="11" key="1">
    <citation type="submission" date="2022-11" db="UniProtKB">
        <authorList>
            <consortium name="EnsemblMetazoa"/>
        </authorList>
    </citation>
    <scope>IDENTIFICATION</scope>
</reference>
<dbReference type="Proteomes" id="UP000887567">
    <property type="component" value="Unplaced"/>
</dbReference>
<dbReference type="PROSITE" id="PS50262">
    <property type="entry name" value="G_PROTEIN_RECEP_F1_2"/>
    <property type="match status" value="1"/>
</dbReference>
<evidence type="ECO:0000256" key="7">
    <source>
        <dbReference type="ARBA" id="ARBA00023170"/>
    </source>
</evidence>
<evidence type="ECO:0000256" key="6">
    <source>
        <dbReference type="ARBA" id="ARBA00023136"/>
    </source>
</evidence>
<dbReference type="AlphaFoldDB" id="A0A913Y9L7"/>
<evidence type="ECO:0000256" key="1">
    <source>
        <dbReference type="ARBA" id="ARBA00004651"/>
    </source>
</evidence>
<dbReference type="PRINTS" id="PR00237">
    <property type="entry name" value="GPCRRHODOPSN"/>
</dbReference>
<comment type="subcellular location">
    <subcellularLocation>
        <location evidence="1">Cell membrane</location>
        <topology evidence="1">Multi-pass membrane protein</topology>
    </subcellularLocation>
</comment>
<keyword evidence="6 9" id="KW-0472">Membrane</keyword>
<dbReference type="GO" id="GO:0005886">
    <property type="term" value="C:plasma membrane"/>
    <property type="evidence" value="ECO:0007669"/>
    <property type="project" value="UniProtKB-SubCell"/>
</dbReference>
<organism evidence="11 12">
    <name type="scientific">Exaiptasia diaphana</name>
    <name type="common">Tropical sea anemone</name>
    <name type="synonym">Aiptasia pulchella</name>
    <dbReference type="NCBI Taxonomy" id="2652724"/>
    <lineage>
        <taxon>Eukaryota</taxon>
        <taxon>Metazoa</taxon>
        <taxon>Cnidaria</taxon>
        <taxon>Anthozoa</taxon>
        <taxon>Hexacorallia</taxon>
        <taxon>Actiniaria</taxon>
        <taxon>Aiptasiidae</taxon>
        <taxon>Exaiptasia</taxon>
    </lineage>
</organism>
<proteinExistence type="predicted"/>
<feature type="transmembrane region" description="Helical" evidence="9">
    <location>
        <begin position="126"/>
        <end position="144"/>
    </location>
</feature>
<evidence type="ECO:0000313" key="12">
    <source>
        <dbReference type="Proteomes" id="UP000887567"/>
    </source>
</evidence>
<accession>A0A913Y9L7</accession>
<evidence type="ECO:0000256" key="8">
    <source>
        <dbReference type="ARBA" id="ARBA00023224"/>
    </source>
</evidence>
<keyword evidence="7" id="KW-0675">Receptor</keyword>
<dbReference type="KEGG" id="epa:110254635"/>
<keyword evidence="12" id="KW-1185">Reference proteome</keyword>
<feature type="transmembrane region" description="Helical" evidence="9">
    <location>
        <begin position="40"/>
        <end position="62"/>
    </location>
</feature>
<dbReference type="Gene3D" id="1.20.1070.10">
    <property type="entry name" value="Rhodopsin 7-helix transmembrane proteins"/>
    <property type="match status" value="1"/>
</dbReference>